<reference evidence="4" key="1">
    <citation type="submission" date="2021-05" db="EMBL/GenBank/DDBJ databases">
        <title>The genome of the haptophyte Pavlova lutheri (Diacronema luteri, Pavlovales) - a model for lipid biosynthesis in eukaryotic algae.</title>
        <authorList>
            <person name="Hulatt C.J."/>
            <person name="Posewitz M.C."/>
        </authorList>
    </citation>
    <scope>NUCLEOTIDE SEQUENCE</scope>
    <source>
        <strain evidence="4">NIVA-4/92</strain>
    </source>
</reference>
<dbReference type="GO" id="GO:0005739">
    <property type="term" value="C:mitochondrion"/>
    <property type="evidence" value="ECO:0007669"/>
    <property type="project" value="UniProtKB-SubCell"/>
</dbReference>
<keyword evidence="3" id="KW-0496">Mitochondrion</keyword>
<gene>
    <name evidence="4" type="ORF">KFE25_001051</name>
</gene>
<comment type="subcellular location">
    <subcellularLocation>
        <location evidence="3">Mitochondrion</location>
    </subcellularLocation>
</comment>
<evidence type="ECO:0000256" key="1">
    <source>
        <dbReference type="ARBA" id="ARBA00007347"/>
    </source>
</evidence>
<keyword evidence="2" id="KW-1015">Disulfide bond</keyword>
<dbReference type="OMA" id="MLQQDGK"/>
<dbReference type="Pfam" id="PF08583">
    <property type="entry name" value="Cmc1"/>
    <property type="match status" value="1"/>
</dbReference>
<comment type="similarity">
    <text evidence="1 3">Belongs to the CMC family.</text>
</comment>
<sequence length="90" mass="10518">MAEDGLEDRRRPLTNRRKDVVRKAVYAHAFKECRAELEAYIGCMQGRMLSVVWACRPENRTMNECLHQFTNPACLDKAYEEEERRLAAKA</sequence>
<proteinExistence type="inferred from homology"/>
<comment type="caution">
    <text evidence="4">The sequence shown here is derived from an EMBL/GenBank/DDBJ whole genome shotgun (WGS) entry which is preliminary data.</text>
</comment>
<organism evidence="4 5">
    <name type="scientific">Diacronema lutheri</name>
    <name type="common">Unicellular marine alga</name>
    <name type="synonym">Monochrysis lutheri</name>
    <dbReference type="NCBI Taxonomy" id="2081491"/>
    <lineage>
        <taxon>Eukaryota</taxon>
        <taxon>Haptista</taxon>
        <taxon>Haptophyta</taxon>
        <taxon>Pavlovophyceae</taxon>
        <taxon>Pavlovales</taxon>
        <taxon>Pavlovaceae</taxon>
        <taxon>Diacronema</taxon>
    </lineage>
</organism>
<evidence type="ECO:0000256" key="2">
    <source>
        <dbReference type="ARBA" id="ARBA00023157"/>
    </source>
</evidence>
<dbReference type="PANTHER" id="PTHR22977">
    <property type="entry name" value="COX ASSEMBLY MITOCHONDRIAL PROTEIN"/>
    <property type="match status" value="1"/>
</dbReference>
<dbReference type="Proteomes" id="UP000751190">
    <property type="component" value="Unassembled WGS sequence"/>
</dbReference>
<evidence type="ECO:0000256" key="3">
    <source>
        <dbReference type="RuleBase" id="RU364104"/>
    </source>
</evidence>
<dbReference type="PANTHER" id="PTHR22977:SF5">
    <property type="entry name" value="COX ASSEMBLY MITOCHONDRIAL PROTEIN HOMOLOG"/>
    <property type="match status" value="1"/>
</dbReference>
<name>A0A8J5XI32_DIALT</name>
<accession>A0A8J5XI32</accession>
<keyword evidence="5" id="KW-1185">Reference proteome</keyword>
<dbReference type="InterPro" id="IPR013892">
    <property type="entry name" value="Cyt_c_biogenesis_Cmc1-like"/>
</dbReference>
<dbReference type="EMBL" id="JAGTXO010000025">
    <property type="protein sequence ID" value="KAG8461447.1"/>
    <property type="molecule type" value="Genomic_DNA"/>
</dbReference>
<dbReference type="OrthoDB" id="6224010at2759"/>
<evidence type="ECO:0000313" key="4">
    <source>
        <dbReference type="EMBL" id="KAG8461447.1"/>
    </source>
</evidence>
<evidence type="ECO:0000313" key="5">
    <source>
        <dbReference type="Proteomes" id="UP000751190"/>
    </source>
</evidence>
<dbReference type="AlphaFoldDB" id="A0A8J5XI32"/>
<protein>
    <recommendedName>
        <fullName evidence="3">COX assembly mitochondrial protein</fullName>
    </recommendedName>
</protein>